<keyword evidence="3" id="KW-0597">Phosphoprotein</keyword>
<dbReference type="CDD" id="cd00082">
    <property type="entry name" value="HisKA"/>
    <property type="match status" value="1"/>
</dbReference>
<dbReference type="InterPro" id="IPR000014">
    <property type="entry name" value="PAS"/>
</dbReference>
<feature type="domain" description="Histidine kinase" evidence="11">
    <location>
        <begin position="342"/>
        <end position="546"/>
    </location>
</feature>
<dbReference type="EC" id="2.7.13.3" evidence="2"/>
<evidence type="ECO:0000256" key="5">
    <source>
        <dbReference type="ARBA" id="ARBA00022741"/>
    </source>
</evidence>
<evidence type="ECO:0000256" key="6">
    <source>
        <dbReference type="ARBA" id="ARBA00022777"/>
    </source>
</evidence>
<feature type="transmembrane region" description="Helical" evidence="10">
    <location>
        <begin position="157"/>
        <end position="175"/>
    </location>
</feature>
<keyword evidence="15" id="KW-1185">Reference proteome</keyword>
<reference evidence="15" key="1">
    <citation type="journal article" date="2008" name="Genome Res.">
        <title>The genome of Pelotomaculum thermopropionicum reveals niche-associated evolution in anaerobic microbiota.</title>
        <authorList>
            <person name="Kosaka T."/>
            <person name="Kato S."/>
            <person name="Shimoyama T."/>
            <person name="Ishii S."/>
            <person name="Abe T."/>
            <person name="Watanabe K."/>
        </authorList>
    </citation>
    <scope>NUCLEOTIDE SEQUENCE [LARGE SCALE GENOMIC DNA]</scope>
    <source>
        <strain evidence="15">DSM 13744 / JCM 10971 / SI</strain>
    </source>
</reference>
<proteinExistence type="predicted"/>
<dbReference type="GO" id="GO:0005524">
    <property type="term" value="F:ATP binding"/>
    <property type="evidence" value="ECO:0007669"/>
    <property type="project" value="UniProtKB-KW"/>
</dbReference>
<dbReference type="AlphaFoldDB" id="A5D1A7"/>
<dbReference type="SMART" id="SM00086">
    <property type="entry name" value="PAC"/>
    <property type="match status" value="1"/>
</dbReference>
<dbReference type="eggNOG" id="COG3852">
    <property type="taxonomic scope" value="Bacteria"/>
</dbReference>
<dbReference type="PROSITE" id="PS50113">
    <property type="entry name" value="PAC"/>
    <property type="match status" value="1"/>
</dbReference>
<keyword evidence="7" id="KW-0067">ATP-binding</keyword>
<feature type="domain" description="PAS" evidence="12">
    <location>
        <begin position="206"/>
        <end position="263"/>
    </location>
</feature>
<dbReference type="Pfam" id="PF00512">
    <property type="entry name" value="HisKA"/>
    <property type="match status" value="1"/>
</dbReference>
<dbReference type="SMART" id="SM00387">
    <property type="entry name" value="HATPase_c"/>
    <property type="match status" value="1"/>
</dbReference>
<evidence type="ECO:0000256" key="4">
    <source>
        <dbReference type="ARBA" id="ARBA00022679"/>
    </source>
</evidence>
<evidence type="ECO:0000313" key="14">
    <source>
        <dbReference type="EMBL" id="BAF59959.1"/>
    </source>
</evidence>
<evidence type="ECO:0000256" key="2">
    <source>
        <dbReference type="ARBA" id="ARBA00012438"/>
    </source>
</evidence>
<dbReference type="Gene3D" id="3.30.565.10">
    <property type="entry name" value="Histidine kinase-like ATPase, C-terminal domain"/>
    <property type="match status" value="1"/>
</dbReference>
<dbReference type="EMBL" id="AP009389">
    <property type="protein sequence ID" value="BAF59959.1"/>
    <property type="molecule type" value="Genomic_DNA"/>
</dbReference>
<dbReference type="PANTHER" id="PTHR43065:SF46">
    <property type="entry name" value="C4-DICARBOXYLATE TRANSPORT SENSOR PROTEIN DCTB"/>
    <property type="match status" value="1"/>
</dbReference>
<keyword evidence="10" id="KW-0812">Transmembrane</keyword>
<dbReference type="InterPro" id="IPR004358">
    <property type="entry name" value="Sig_transdc_His_kin-like_C"/>
</dbReference>
<dbReference type="PROSITE" id="PS50109">
    <property type="entry name" value="HIS_KIN"/>
    <property type="match status" value="1"/>
</dbReference>
<keyword evidence="10" id="KW-0472">Membrane</keyword>
<name>A5D1A7_PELTS</name>
<dbReference type="Proteomes" id="UP000006556">
    <property type="component" value="Chromosome"/>
</dbReference>
<keyword evidence="5" id="KW-0547">Nucleotide-binding</keyword>
<keyword evidence="10" id="KW-1133">Transmembrane helix</keyword>
<feature type="coiled-coil region" evidence="9">
    <location>
        <begin position="176"/>
        <end position="213"/>
    </location>
</feature>
<sequence>MGLEKETQRKSELYEYLTTTHMLCIFILILDMILSKNVFKSIYPAINFRLFVLINLIGFGVVFLYNTKNQLDRQNPKLHTCIDMAYVTLPLFMAIINFYIFKTSLYYAKTILFLPVLIASSVKGKDTGLTMSTVCAAILVFYKVAGERRPFLQALESELVFISMLYVVGWFTGGLTDIESQHRKQLNANLQDLREEVARREQAEEQLRKLSSALEQSPSIVVIADTGGRIEYVNQKYTQVTGYLPEETIGGNLFAAQECQHPEIHALWSAVNSGREWRGELLSQKKNGEFYWEYALISPFRNSDGVITHLLKVAEDVTGRKQMEKEMARLEQLNLIGEMAAGIGHEIRNPMTTVRGFLQLLCGKKEFSKYREYFSLMIDELDRANSIITEYLSMAKNKPVDKKMQSLNQLLSAMAPLIEADAIKNNNYIKMELSDIPDLLLDEKEIRQLVLNLVRNGLEAMPPGQNLIIKTYMEDNEVILSVKDQGHGIEPGVLEKIGTPFFTTKDNGTGLGLAVCYSIAARHNASIKVETSPKGTTFYIKFKVPA</sequence>
<dbReference type="SMART" id="SM00388">
    <property type="entry name" value="HisKA"/>
    <property type="match status" value="1"/>
</dbReference>
<gene>
    <name evidence="14" type="ordered locus">PTH_1778</name>
</gene>
<feature type="domain" description="PAC" evidence="13">
    <location>
        <begin position="275"/>
        <end position="329"/>
    </location>
</feature>
<dbReference type="InterPro" id="IPR005467">
    <property type="entry name" value="His_kinase_dom"/>
</dbReference>
<protein>
    <recommendedName>
        <fullName evidence="2">histidine kinase</fullName>
        <ecNumber evidence="2">2.7.13.3</ecNumber>
    </recommendedName>
</protein>
<dbReference type="PROSITE" id="PS50112">
    <property type="entry name" value="PAS"/>
    <property type="match status" value="1"/>
</dbReference>
<dbReference type="SUPFAM" id="SSF55874">
    <property type="entry name" value="ATPase domain of HSP90 chaperone/DNA topoisomerase II/histidine kinase"/>
    <property type="match status" value="1"/>
</dbReference>
<dbReference type="InterPro" id="IPR003661">
    <property type="entry name" value="HisK_dim/P_dom"/>
</dbReference>
<dbReference type="Pfam" id="PF02518">
    <property type="entry name" value="HATPase_c"/>
    <property type="match status" value="1"/>
</dbReference>
<dbReference type="NCBIfam" id="TIGR00229">
    <property type="entry name" value="sensory_box"/>
    <property type="match status" value="1"/>
</dbReference>
<evidence type="ECO:0000256" key="8">
    <source>
        <dbReference type="ARBA" id="ARBA00023012"/>
    </source>
</evidence>
<dbReference type="InterPro" id="IPR003594">
    <property type="entry name" value="HATPase_dom"/>
</dbReference>
<evidence type="ECO:0000259" key="11">
    <source>
        <dbReference type="PROSITE" id="PS50109"/>
    </source>
</evidence>
<dbReference type="InterPro" id="IPR035965">
    <property type="entry name" value="PAS-like_dom_sf"/>
</dbReference>
<accession>A5D1A7</accession>
<feature type="transmembrane region" description="Helical" evidence="10">
    <location>
        <begin position="128"/>
        <end position="145"/>
    </location>
</feature>
<dbReference type="Pfam" id="PF13426">
    <property type="entry name" value="PAS_9"/>
    <property type="match status" value="1"/>
</dbReference>
<evidence type="ECO:0000256" key="1">
    <source>
        <dbReference type="ARBA" id="ARBA00000085"/>
    </source>
</evidence>
<keyword evidence="6" id="KW-0418">Kinase</keyword>
<dbReference type="InterPro" id="IPR000700">
    <property type="entry name" value="PAS-assoc_C"/>
</dbReference>
<evidence type="ECO:0000259" key="12">
    <source>
        <dbReference type="PROSITE" id="PS50112"/>
    </source>
</evidence>
<keyword evidence="8" id="KW-0902">Two-component regulatory system</keyword>
<evidence type="ECO:0000313" key="15">
    <source>
        <dbReference type="Proteomes" id="UP000006556"/>
    </source>
</evidence>
<dbReference type="SMART" id="SM00091">
    <property type="entry name" value="PAS"/>
    <property type="match status" value="1"/>
</dbReference>
<evidence type="ECO:0000256" key="10">
    <source>
        <dbReference type="SAM" id="Phobius"/>
    </source>
</evidence>
<dbReference type="HOGENOM" id="CLU_021622_1_0_9"/>
<dbReference type="PANTHER" id="PTHR43065">
    <property type="entry name" value="SENSOR HISTIDINE KINASE"/>
    <property type="match status" value="1"/>
</dbReference>
<keyword evidence="4" id="KW-0808">Transferase</keyword>
<dbReference type="InterPro" id="IPR036890">
    <property type="entry name" value="HATPase_C_sf"/>
</dbReference>
<dbReference type="InterPro" id="IPR001610">
    <property type="entry name" value="PAC"/>
</dbReference>
<dbReference type="Gene3D" id="1.10.287.130">
    <property type="match status" value="1"/>
</dbReference>
<dbReference type="GO" id="GO:0000155">
    <property type="term" value="F:phosphorelay sensor kinase activity"/>
    <property type="evidence" value="ECO:0007669"/>
    <property type="project" value="InterPro"/>
</dbReference>
<dbReference type="CDD" id="cd00130">
    <property type="entry name" value="PAS"/>
    <property type="match status" value="1"/>
</dbReference>
<keyword evidence="9" id="KW-0175">Coiled coil</keyword>
<comment type="catalytic activity">
    <reaction evidence="1">
        <text>ATP + protein L-histidine = ADP + protein N-phospho-L-histidine.</text>
        <dbReference type="EC" id="2.7.13.3"/>
    </reaction>
</comment>
<organism evidence="14 15">
    <name type="scientific">Pelotomaculum thermopropionicum (strain DSM 13744 / JCM 10971 / SI)</name>
    <dbReference type="NCBI Taxonomy" id="370438"/>
    <lineage>
        <taxon>Bacteria</taxon>
        <taxon>Bacillati</taxon>
        <taxon>Bacillota</taxon>
        <taxon>Clostridia</taxon>
        <taxon>Eubacteriales</taxon>
        <taxon>Desulfotomaculaceae</taxon>
        <taxon>Pelotomaculum</taxon>
    </lineage>
</organism>
<dbReference type="KEGG" id="pth:PTH_1778"/>
<dbReference type="SUPFAM" id="SSF47384">
    <property type="entry name" value="Homodimeric domain of signal transducing histidine kinase"/>
    <property type="match status" value="1"/>
</dbReference>
<evidence type="ECO:0000256" key="3">
    <source>
        <dbReference type="ARBA" id="ARBA00022553"/>
    </source>
</evidence>
<dbReference type="InterPro" id="IPR036097">
    <property type="entry name" value="HisK_dim/P_sf"/>
</dbReference>
<dbReference type="SUPFAM" id="SSF55785">
    <property type="entry name" value="PYP-like sensor domain (PAS domain)"/>
    <property type="match status" value="1"/>
</dbReference>
<evidence type="ECO:0000259" key="13">
    <source>
        <dbReference type="PROSITE" id="PS50113"/>
    </source>
</evidence>
<dbReference type="STRING" id="370438.PTH_1778"/>
<feature type="transmembrane region" description="Helical" evidence="10">
    <location>
        <begin position="13"/>
        <end position="34"/>
    </location>
</feature>
<dbReference type="PRINTS" id="PR00344">
    <property type="entry name" value="BCTRLSENSOR"/>
</dbReference>
<dbReference type="Gene3D" id="3.30.450.20">
    <property type="entry name" value="PAS domain"/>
    <property type="match status" value="1"/>
</dbReference>
<feature type="transmembrane region" description="Helical" evidence="10">
    <location>
        <begin position="46"/>
        <end position="65"/>
    </location>
</feature>
<evidence type="ECO:0000256" key="7">
    <source>
        <dbReference type="ARBA" id="ARBA00022840"/>
    </source>
</evidence>
<feature type="transmembrane region" description="Helical" evidence="10">
    <location>
        <begin position="85"/>
        <end position="101"/>
    </location>
</feature>
<evidence type="ECO:0000256" key="9">
    <source>
        <dbReference type="SAM" id="Coils"/>
    </source>
</evidence>